<dbReference type="EMBL" id="FXZK01000001">
    <property type="protein sequence ID" value="SMY07059.1"/>
    <property type="molecule type" value="Genomic_DNA"/>
</dbReference>
<sequence length="505" mass="55067">MRPCATQEGGANDRLDAAGLTSAGALSRDGLAMTPRGTKYWNSGTIPLIGPEILGDIISEISDLAMVISETGTILSVLVNPLQDFRPHLEDWEGKDVRETLAPESVAKLDTRLADFLENGPSHRPIELNHAEGPNGWEFPIRYSLHRIGPDGSILMLGRDLRPIAEMQQQLVRAQISLEQDFETQRESDARFRMIMERTNEAFAIVSLRTGRVTDSNTVAASLLGMAGDDLQDAPFAPEFELRKRGDVMEALSAQAIADRPMPVQVTSRKSGTHLRIIPTMFRASGERLLMCRIEPEEGGSIIADSLSSNLAALYQQGPDSIVFTDAAGKILAANESFLNLIEAAHDLSVKGRTLGDYLMRGSVDLKVLTENAARSGRMRAYPTKVVGAFGTPRTVEIAVTCIQAGDSSVFAHVIRDASRTDHLRPVRTPVTDDNVRSVMELVGSASLKDIVAETTNVVEKMCIETAVELTMNNRVAAAEMLGLSRQSLYVKLRKYGLLARDDPS</sequence>
<evidence type="ECO:0000313" key="3">
    <source>
        <dbReference type="Proteomes" id="UP000201613"/>
    </source>
</evidence>
<dbReference type="Gene3D" id="3.30.450.20">
    <property type="entry name" value="PAS domain"/>
    <property type="match status" value="3"/>
</dbReference>
<gene>
    <name evidence="2" type="ORF">LOM8899_01191</name>
</gene>
<dbReference type="InterPro" id="IPR009057">
    <property type="entry name" value="Homeodomain-like_sf"/>
</dbReference>
<dbReference type="Pfam" id="PF02954">
    <property type="entry name" value="HTH_8"/>
    <property type="match status" value="1"/>
</dbReference>
<evidence type="ECO:0000313" key="2">
    <source>
        <dbReference type="EMBL" id="SMY07059.1"/>
    </source>
</evidence>
<dbReference type="SUPFAM" id="SSF46689">
    <property type="entry name" value="Homeodomain-like"/>
    <property type="match status" value="1"/>
</dbReference>
<reference evidence="2 3" key="1">
    <citation type="submission" date="2017-05" db="EMBL/GenBank/DDBJ databases">
        <authorList>
            <person name="Song R."/>
            <person name="Chenine A.L."/>
            <person name="Ruprecht R.M."/>
        </authorList>
    </citation>
    <scope>NUCLEOTIDE SEQUENCE [LARGE SCALE GENOMIC DNA]</scope>
    <source>
        <strain evidence="2 3">CECT 8899</strain>
    </source>
</reference>
<name>A0A238LBK0_9RHOB</name>
<feature type="domain" description="PAS" evidence="1">
    <location>
        <begin position="309"/>
        <end position="375"/>
    </location>
</feature>
<organism evidence="2 3">
    <name type="scientific">Flavimaricola marinus</name>
    <dbReference type="NCBI Taxonomy" id="1819565"/>
    <lineage>
        <taxon>Bacteria</taxon>
        <taxon>Pseudomonadati</taxon>
        <taxon>Pseudomonadota</taxon>
        <taxon>Alphaproteobacteria</taxon>
        <taxon>Rhodobacterales</taxon>
        <taxon>Paracoccaceae</taxon>
        <taxon>Flavimaricola</taxon>
    </lineage>
</organism>
<dbReference type="Pfam" id="PF13188">
    <property type="entry name" value="PAS_8"/>
    <property type="match status" value="1"/>
</dbReference>
<dbReference type="InterPro" id="IPR000014">
    <property type="entry name" value="PAS"/>
</dbReference>
<dbReference type="Gene3D" id="1.10.10.60">
    <property type="entry name" value="Homeodomain-like"/>
    <property type="match status" value="1"/>
</dbReference>
<protein>
    <submittedName>
        <fullName evidence="2">Bacterial regulatory protein, Fis family</fullName>
    </submittedName>
</protein>
<dbReference type="PRINTS" id="PR01590">
    <property type="entry name" value="HTHFIS"/>
</dbReference>
<dbReference type="InterPro" id="IPR011785">
    <property type="entry name" value="Tscrpt_reg_PpsR-CrtJ"/>
</dbReference>
<proteinExistence type="predicted"/>
<dbReference type="NCBIfam" id="TIGR02040">
    <property type="entry name" value="PpsR-CrtJ"/>
    <property type="match status" value="1"/>
</dbReference>
<dbReference type="SUPFAM" id="SSF55785">
    <property type="entry name" value="PYP-like sensor domain (PAS domain)"/>
    <property type="match status" value="2"/>
</dbReference>
<dbReference type="SMART" id="SM00091">
    <property type="entry name" value="PAS"/>
    <property type="match status" value="2"/>
</dbReference>
<dbReference type="GO" id="GO:0043565">
    <property type="term" value="F:sequence-specific DNA binding"/>
    <property type="evidence" value="ECO:0007669"/>
    <property type="project" value="InterPro"/>
</dbReference>
<feature type="domain" description="PAS" evidence="1">
    <location>
        <begin position="190"/>
        <end position="257"/>
    </location>
</feature>
<dbReference type="InterPro" id="IPR035965">
    <property type="entry name" value="PAS-like_dom_sf"/>
</dbReference>
<evidence type="ECO:0000259" key="1">
    <source>
        <dbReference type="SMART" id="SM00091"/>
    </source>
</evidence>
<accession>A0A238LBK0</accession>
<dbReference type="InterPro" id="IPR002197">
    <property type="entry name" value="HTH_Fis"/>
</dbReference>
<dbReference type="Proteomes" id="UP000201613">
    <property type="component" value="Unassembled WGS sequence"/>
</dbReference>
<dbReference type="AlphaFoldDB" id="A0A238LBK0"/>
<keyword evidence="3" id="KW-1185">Reference proteome</keyword>